<dbReference type="PANTHER" id="PTHR37490:SF2">
    <property type="match status" value="1"/>
</dbReference>
<dbReference type="Pfam" id="PF11913">
    <property type="entry name" value="DUF3431"/>
    <property type="match status" value="1"/>
</dbReference>
<protein>
    <submittedName>
        <fullName evidence="2">Uncharacterized protein</fullName>
    </submittedName>
</protein>
<reference evidence="2 3" key="1">
    <citation type="submission" date="2019-08" db="EMBL/GenBank/DDBJ databases">
        <title>The genome sequence of a newly discovered highly antifungal drug resistant Aspergillus species, Aspergillus tanneri NIH 1004.</title>
        <authorList>
            <person name="Mounaud S."/>
            <person name="Singh I."/>
            <person name="Joardar V."/>
            <person name="Pakala S."/>
            <person name="Pakala S."/>
            <person name="Venepally P."/>
            <person name="Chung J.K."/>
            <person name="Losada L."/>
            <person name="Nierman W.C."/>
        </authorList>
    </citation>
    <scope>NUCLEOTIDE SEQUENCE [LARGE SCALE GENOMIC DNA]</scope>
    <source>
        <strain evidence="2 3">NIH1004</strain>
    </source>
</reference>
<dbReference type="PANTHER" id="PTHR37490">
    <property type="entry name" value="EXPRESSED PROTEIN"/>
    <property type="match status" value="1"/>
</dbReference>
<dbReference type="AlphaFoldDB" id="A0A5M9M7T8"/>
<feature type="chain" id="PRO_5024316820" evidence="1">
    <location>
        <begin position="30"/>
        <end position="305"/>
    </location>
</feature>
<dbReference type="RefSeq" id="XP_033422220.1">
    <property type="nucleotide sequence ID" value="XM_033574202.1"/>
</dbReference>
<gene>
    <name evidence="2" type="ORF">ATNIH1004_009613</name>
</gene>
<dbReference type="EMBL" id="QUQM01000005">
    <property type="protein sequence ID" value="KAA8642858.1"/>
    <property type="molecule type" value="Genomic_DNA"/>
</dbReference>
<dbReference type="VEuPathDB" id="FungiDB:EYZ11_009694"/>
<keyword evidence="1" id="KW-0732">Signal</keyword>
<dbReference type="InterPro" id="IPR021838">
    <property type="entry name" value="DUF3431"/>
</dbReference>
<organism evidence="2 3">
    <name type="scientific">Aspergillus tanneri</name>
    <dbReference type="NCBI Taxonomy" id="1220188"/>
    <lineage>
        <taxon>Eukaryota</taxon>
        <taxon>Fungi</taxon>
        <taxon>Dikarya</taxon>
        <taxon>Ascomycota</taxon>
        <taxon>Pezizomycotina</taxon>
        <taxon>Eurotiomycetes</taxon>
        <taxon>Eurotiomycetidae</taxon>
        <taxon>Eurotiales</taxon>
        <taxon>Aspergillaceae</taxon>
        <taxon>Aspergillus</taxon>
        <taxon>Aspergillus subgen. Circumdati</taxon>
    </lineage>
</organism>
<sequence length="305" mass="35160">MRAIERLSAAACLLLTVLWVVSELRTIQSRWPGYLVFNRTSLTRFKTTPTHPKSSSARLKRPSISDLVPSREEGVGSLQTAVDDVGSKDVMLTDRLIVVGKMKHEKTDWVSNELPEWRRAIYTVDNPTAPLRVAKNKGRESNVYLQYIIDHYHNLPSTIVFLHSHRDGWPRAWHTEFADHSNVETIKLLQIDFVQQKGYVNLRCNPNPGCPDEIRPFRQPRDESRLSEIAFADAWKALFNNTDVPEVVATPCCAQFAVSRDQVLKRPRSSYIQYHRWIMETSLSDDITGRVMEYMWHIIFGQDPV</sequence>
<evidence type="ECO:0000313" key="3">
    <source>
        <dbReference type="Proteomes" id="UP000324241"/>
    </source>
</evidence>
<evidence type="ECO:0000313" key="2">
    <source>
        <dbReference type="EMBL" id="KAA8642858.1"/>
    </source>
</evidence>
<dbReference type="OrthoDB" id="426718at2759"/>
<feature type="signal peptide" evidence="1">
    <location>
        <begin position="1"/>
        <end position="29"/>
    </location>
</feature>
<name>A0A5M9M7T8_9EURO</name>
<accession>A0A5M9M7T8</accession>
<dbReference type="Proteomes" id="UP000324241">
    <property type="component" value="Unassembled WGS sequence"/>
</dbReference>
<evidence type="ECO:0000256" key="1">
    <source>
        <dbReference type="SAM" id="SignalP"/>
    </source>
</evidence>
<dbReference type="GeneID" id="54332315"/>
<proteinExistence type="predicted"/>
<comment type="caution">
    <text evidence="2">The sequence shown here is derived from an EMBL/GenBank/DDBJ whole genome shotgun (WGS) entry which is preliminary data.</text>
</comment>